<evidence type="ECO:0000256" key="3">
    <source>
        <dbReference type="SAM" id="MobiDB-lite"/>
    </source>
</evidence>
<dbReference type="EMBL" id="CM015732">
    <property type="protein sequence ID" value="KAF3705268.1"/>
    <property type="molecule type" value="Genomic_DNA"/>
</dbReference>
<keyword evidence="1" id="KW-0597">Phosphoprotein</keyword>
<reference evidence="5" key="2">
    <citation type="submission" date="2019-02" db="EMBL/GenBank/DDBJ databases">
        <title>Opniocepnalus argus Var Kimnra genome.</title>
        <authorList>
            <person name="Zhou C."/>
            <person name="Xiao S."/>
        </authorList>
    </citation>
    <scope>NUCLEOTIDE SEQUENCE [LARGE SCALE GENOMIC DNA]</scope>
</reference>
<dbReference type="InterPro" id="IPR036834">
    <property type="entry name" value="Bcl-2-like_sf"/>
</dbReference>
<dbReference type="Proteomes" id="UP000503349">
    <property type="component" value="Chromosome 21"/>
</dbReference>
<keyword evidence="2" id="KW-0053">Apoptosis</keyword>
<feature type="region of interest" description="Disordered" evidence="3">
    <location>
        <begin position="108"/>
        <end position="139"/>
    </location>
</feature>
<dbReference type="OrthoDB" id="9948726at2759"/>
<evidence type="ECO:0000313" key="5">
    <source>
        <dbReference type="Proteomes" id="UP000503349"/>
    </source>
</evidence>
<feature type="region of interest" description="Disordered" evidence="3">
    <location>
        <begin position="49"/>
        <end position="88"/>
    </location>
</feature>
<dbReference type="GO" id="GO:2001236">
    <property type="term" value="P:regulation of extrinsic apoptotic signaling pathway"/>
    <property type="evidence" value="ECO:0007669"/>
    <property type="project" value="TreeGrafter"/>
</dbReference>
<keyword evidence="5" id="KW-1185">Reference proteome</keyword>
<dbReference type="PANTHER" id="PTHR14965:SF1">
    <property type="entry name" value="APOPTOSIS FACILITATOR BCL-2-LIKE PROTEIN 14"/>
    <property type="match status" value="1"/>
</dbReference>
<organism evidence="4 5">
    <name type="scientific">Channa argus</name>
    <name type="common">Northern snakehead</name>
    <name type="synonym">Ophicephalus argus</name>
    <dbReference type="NCBI Taxonomy" id="215402"/>
    <lineage>
        <taxon>Eukaryota</taxon>
        <taxon>Metazoa</taxon>
        <taxon>Chordata</taxon>
        <taxon>Craniata</taxon>
        <taxon>Vertebrata</taxon>
        <taxon>Euteleostomi</taxon>
        <taxon>Actinopterygii</taxon>
        <taxon>Neopterygii</taxon>
        <taxon>Teleostei</taxon>
        <taxon>Neoteleostei</taxon>
        <taxon>Acanthomorphata</taxon>
        <taxon>Anabantaria</taxon>
        <taxon>Anabantiformes</taxon>
        <taxon>Channoidei</taxon>
        <taxon>Channidae</taxon>
        <taxon>Channa</taxon>
    </lineage>
</organism>
<evidence type="ECO:0000256" key="2">
    <source>
        <dbReference type="ARBA" id="ARBA00022703"/>
    </source>
</evidence>
<sequence length="299" mass="33794">MANGVMEIHDPFCNHSNLKSSTDCDRNSTSGTSDMENMVEFRILMAYATRRRPNKDSGTPVSLSGKTDQMDANGTAPSQTDKKVTAKKKKNKAWKRVLRFLKCIQPQTEKEEPDQTNEKQYEVEDRCAGSRGDEKEEQDELADVANRLTRIADDIPFPPEIECDAPVGDENVEMLIGLILRESGDRLNEQELKNVRLARELFWNYGFFKEVMTAVLTRMGIRSRDPESPGPHASPQTQMAVTCEATCRLSTLDTMPTSQVLGFGAKYVNEYFSDWAQQHGGYKAAFKEDEDEDEDEDVQ</sequence>
<evidence type="ECO:0000313" key="4">
    <source>
        <dbReference type="EMBL" id="KAF3705268.1"/>
    </source>
</evidence>
<dbReference type="PANTHER" id="PTHR14965">
    <property type="entry name" value="SI:CH73-248E21.1"/>
    <property type="match status" value="1"/>
</dbReference>
<evidence type="ECO:0000256" key="1">
    <source>
        <dbReference type="ARBA" id="ARBA00022553"/>
    </source>
</evidence>
<accession>A0A6G1QSS7</accession>
<protein>
    <submittedName>
        <fullName evidence="4">Apoptosis facilitator Bcl-2-like protein 14</fullName>
    </submittedName>
</protein>
<gene>
    <name evidence="4" type="ORF">EXN66_Car020959</name>
</gene>
<dbReference type="SUPFAM" id="SSF56854">
    <property type="entry name" value="Bcl-2 inhibitors of programmed cell death"/>
    <property type="match status" value="1"/>
</dbReference>
<proteinExistence type="predicted"/>
<feature type="compositionally biased region" description="Polar residues" evidence="3">
    <location>
        <begin position="56"/>
        <end position="79"/>
    </location>
</feature>
<reference evidence="4 5" key="1">
    <citation type="submission" date="2019-02" db="EMBL/GenBank/DDBJ databases">
        <title>Opniocepnalus argus genome.</title>
        <authorList>
            <person name="Zhou C."/>
            <person name="Xiao S."/>
        </authorList>
    </citation>
    <scope>NUCLEOTIDE SEQUENCE [LARGE SCALE GENOMIC DNA]</scope>
    <source>
        <strain evidence="4">OARG1902GOOAL</strain>
        <tissue evidence="4">Muscle</tissue>
    </source>
</reference>
<dbReference type="AlphaFoldDB" id="A0A6G1QSS7"/>
<feature type="compositionally biased region" description="Basic and acidic residues" evidence="3">
    <location>
        <begin position="116"/>
        <end position="134"/>
    </location>
</feature>
<dbReference type="GO" id="GO:0006915">
    <property type="term" value="P:apoptotic process"/>
    <property type="evidence" value="ECO:0007669"/>
    <property type="project" value="UniProtKB-KW"/>
</dbReference>
<name>A0A6G1QSS7_CHAAH</name>